<feature type="region of interest" description="Disordered" evidence="1">
    <location>
        <begin position="178"/>
        <end position="201"/>
    </location>
</feature>
<gene>
    <name evidence="2" type="ORF">GPUH_LOCUS19905</name>
</gene>
<feature type="compositionally biased region" description="Polar residues" evidence="1">
    <location>
        <begin position="178"/>
        <end position="190"/>
    </location>
</feature>
<accession>A0A183EG15</accession>
<dbReference type="Proteomes" id="UP000271098">
    <property type="component" value="Unassembled WGS sequence"/>
</dbReference>
<proteinExistence type="predicted"/>
<sequence>MRKQPSILQPSKTAVVGENLKKSPDSLSPLDSILGSVGASTLPPSVSAPAPRNPIDLSEFLPTASTSGKAEIMHSTPEPSKPSSISIWPETFKTEANNLTQAAAATPTALHPSYNKINLPSPPVSQNPVIRNGYASATPVKIDPALNCLLSNKANRKSALDDIVCFPEKVTGKSLNAMSTYPNRNSQVNHVKNDPFGDLLG</sequence>
<dbReference type="WBParaSite" id="GPUH_0001993101-mRNA-1">
    <property type="protein sequence ID" value="GPUH_0001993101-mRNA-1"/>
    <property type="gene ID" value="GPUH_0001993101"/>
</dbReference>
<reference evidence="4" key="1">
    <citation type="submission" date="2016-06" db="UniProtKB">
        <authorList>
            <consortium name="WormBaseParasite"/>
        </authorList>
    </citation>
    <scope>IDENTIFICATION</scope>
</reference>
<keyword evidence="3" id="KW-1185">Reference proteome</keyword>
<protein>
    <submittedName>
        <fullName evidence="2 4">Uncharacterized protein</fullName>
    </submittedName>
</protein>
<dbReference type="EMBL" id="UYRT01089390">
    <property type="protein sequence ID" value="VDN34856.1"/>
    <property type="molecule type" value="Genomic_DNA"/>
</dbReference>
<dbReference type="AlphaFoldDB" id="A0A183EG15"/>
<feature type="compositionally biased region" description="Polar residues" evidence="1">
    <location>
        <begin position="1"/>
        <end position="12"/>
    </location>
</feature>
<evidence type="ECO:0000256" key="1">
    <source>
        <dbReference type="SAM" id="MobiDB-lite"/>
    </source>
</evidence>
<evidence type="ECO:0000313" key="4">
    <source>
        <dbReference type="WBParaSite" id="GPUH_0001993101-mRNA-1"/>
    </source>
</evidence>
<evidence type="ECO:0000313" key="3">
    <source>
        <dbReference type="Proteomes" id="UP000271098"/>
    </source>
</evidence>
<feature type="region of interest" description="Disordered" evidence="1">
    <location>
        <begin position="1"/>
        <end position="60"/>
    </location>
</feature>
<reference evidence="2 3" key="2">
    <citation type="submission" date="2018-11" db="EMBL/GenBank/DDBJ databases">
        <authorList>
            <consortium name="Pathogen Informatics"/>
        </authorList>
    </citation>
    <scope>NUCLEOTIDE SEQUENCE [LARGE SCALE GENOMIC DNA]</scope>
</reference>
<name>A0A183EG15_9BILA</name>
<feature type="compositionally biased region" description="Low complexity" evidence="1">
    <location>
        <begin position="25"/>
        <end position="34"/>
    </location>
</feature>
<evidence type="ECO:0000313" key="2">
    <source>
        <dbReference type="EMBL" id="VDN34856.1"/>
    </source>
</evidence>
<organism evidence="4">
    <name type="scientific">Gongylonema pulchrum</name>
    <dbReference type="NCBI Taxonomy" id="637853"/>
    <lineage>
        <taxon>Eukaryota</taxon>
        <taxon>Metazoa</taxon>
        <taxon>Ecdysozoa</taxon>
        <taxon>Nematoda</taxon>
        <taxon>Chromadorea</taxon>
        <taxon>Rhabditida</taxon>
        <taxon>Spirurina</taxon>
        <taxon>Spiruromorpha</taxon>
        <taxon>Spiruroidea</taxon>
        <taxon>Gongylonematidae</taxon>
        <taxon>Gongylonema</taxon>
    </lineage>
</organism>